<evidence type="ECO:0000313" key="6">
    <source>
        <dbReference type="Proteomes" id="UP000540519"/>
    </source>
</evidence>
<protein>
    <submittedName>
        <fullName evidence="5">SDR family oxidoreductase</fullName>
    </submittedName>
</protein>
<gene>
    <name evidence="5" type="ORF">D9O36_07775</name>
</gene>
<proteinExistence type="inferred from homology"/>
<dbReference type="InterPro" id="IPR002347">
    <property type="entry name" value="SDR_fam"/>
</dbReference>
<dbReference type="AlphaFoldDB" id="A0A7X3D129"/>
<sequence length="286" mass="31087">MKRNVLITGTSSGVGLEASILFAKKGYKVYASMRNLAKATVLKEKIDEANLDIEILELDVTKVDSIKNAVETIIQKDGHIDVLVNNAGAGFAKTTEQASEEEIKWVTDVNYHGVVYCTQAVLPYMRKQKAGQIISVTSVGGLVGQPFNELYCGAKFAVEGYMEGLASYVSDAFNINFSCVEPGGISTEFMTSAVGKTVVEGQMATGEYLPIFQQYMDKSVSRASEGAAIVFQTGVEVAEVVLEVAENEHPPMRTRTSKWGEDLCELKTKTDPDGTKLVNQVKNAFL</sequence>
<dbReference type="Proteomes" id="UP000540519">
    <property type="component" value="Unassembled WGS sequence"/>
</dbReference>
<dbReference type="PRINTS" id="PR00081">
    <property type="entry name" value="GDHRDH"/>
</dbReference>
<keyword evidence="6" id="KW-1185">Reference proteome</keyword>
<dbReference type="InterPro" id="IPR036291">
    <property type="entry name" value="NAD(P)-bd_dom_sf"/>
</dbReference>
<dbReference type="PANTHER" id="PTHR43391:SF14">
    <property type="entry name" value="DEHYDROGENASE_REDUCTASE SDR FAMILY PROTEIN 7-LIKE"/>
    <property type="match status" value="1"/>
</dbReference>
<dbReference type="Gene3D" id="3.40.50.720">
    <property type="entry name" value="NAD(P)-binding Rossmann-like Domain"/>
    <property type="match status" value="1"/>
</dbReference>
<dbReference type="SUPFAM" id="SSF51735">
    <property type="entry name" value="NAD(P)-binding Rossmann-fold domains"/>
    <property type="match status" value="1"/>
</dbReference>
<dbReference type="GO" id="GO:0016491">
    <property type="term" value="F:oxidoreductase activity"/>
    <property type="evidence" value="ECO:0007669"/>
    <property type="project" value="UniProtKB-KW"/>
</dbReference>
<dbReference type="EMBL" id="RCNR01000010">
    <property type="protein sequence ID" value="MUH35734.1"/>
    <property type="molecule type" value="Genomic_DNA"/>
</dbReference>
<keyword evidence="2" id="KW-0521">NADP</keyword>
<evidence type="ECO:0000256" key="4">
    <source>
        <dbReference type="RuleBase" id="RU000363"/>
    </source>
</evidence>
<evidence type="ECO:0000256" key="2">
    <source>
        <dbReference type="ARBA" id="ARBA00022857"/>
    </source>
</evidence>
<name>A0A7X3D129_9FLAO</name>
<evidence type="ECO:0000256" key="3">
    <source>
        <dbReference type="ARBA" id="ARBA00023002"/>
    </source>
</evidence>
<dbReference type="CDD" id="cd05374">
    <property type="entry name" value="17beta-HSD-like_SDR_c"/>
    <property type="match status" value="1"/>
</dbReference>
<keyword evidence="3" id="KW-0560">Oxidoreductase</keyword>
<comment type="caution">
    <text evidence="5">The sequence shown here is derived from an EMBL/GenBank/DDBJ whole genome shotgun (WGS) entry which is preliminary data.</text>
</comment>
<evidence type="ECO:0000256" key="1">
    <source>
        <dbReference type="ARBA" id="ARBA00006484"/>
    </source>
</evidence>
<dbReference type="RefSeq" id="WP_155599481.1">
    <property type="nucleotide sequence ID" value="NZ_RCNR01000010.1"/>
</dbReference>
<dbReference type="OrthoDB" id="822355at2"/>
<comment type="similarity">
    <text evidence="1 4">Belongs to the short-chain dehydrogenases/reductases (SDR) family.</text>
</comment>
<organism evidence="5 6">
    <name type="scientific">Zobellia amurskyensis</name>
    <dbReference type="NCBI Taxonomy" id="248905"/>
    <lineage>
        <taxon>Bacteria</taxon>
        <taxon>Pseudomonadati</taxon>
        <taxon>Bacteroidota</taxon>
        <taxon>Flavobacteriia</taxon>
        <taxon>Flavobacteriales</taxon>
        <taxon>Flavobacteriaceae</taxon>
        <taxon>Zobellia</taxon>
    </lineage>
</organism>
<evidence type="ECO:0000313" key="5">
    <source>
        <dbReference type="EMBL" id="MUH35734.1"/>
    </source>
</evidence>
<dbReference type="Pfam" id="PF00106">
    <property type="entry name" value="adh_short"/>
    <property type="match status" value="1"/>
</dbReference>
<accession>A0A7X3D129</accession>
<dbReference type="PRINTS" id="PR00080">
    <property type="entry name" value="SDRFAMILY"/>
</dbReference>
<dbReference type="PANTHER" id="PTHR43391">
    <property type="entry name" value="RETINOL DEHYDROGENASE-RELATED"/>
    <property type="match status" value="1"/>
</dbReference>
<dbReference type="PROSITE" id="PS00061">
    <property type="entry name" value="ADH_SHORT"/>
    <property type="match status" value="1"/>
</dbReference>
<dbReference type="InterPro" id="IPR020904">
    <property type="entry name" value="Sc_DH/Rdtase_CS"/>
</dbReference>
<reference evidence="5 6" key="1">
    <citation type="journal article" date="2019" name="Mar. Drugs">
        <title>Comparative Genomics and CAZyme Genome Repertoires of Marine Zobellia amurskyensis KMM 3526(T) and Zobellia laminariae KMM 3676(T).</title>
        <authorList>
            <person name="Chernysheva N."/>
            <person name="Bystritskaya E."/>
            <person name="Stenkova A."/>
            <person name="Golovkin I."/>
            <person name="Nedashkovskaya O."/>
            <person name="Isaeva M."/>
        </authorList>
    </citation>
    <scope>NUCLEOTIDE SEQUENCE [LARGE SCALE GENOMIC DNA]</scope>
    <source>
        <strain evidence="5 6">KMM 3526</strain>
    </source>
</reference>